<evidence type="ECO:0000259" key="2">
    <source>
        <dbReference type="PROSITE" id="PS50943"/>
    </source>
</evidence>
<sequence>MSIGDGRTAGGAETGAAALKASTGAQLRKIRLDRGLSLTEVAHRAEVTKGFLSQLERGLTSVSVPTLLRVCEALGIGVGELFAYPDEQVVDGGNRIGMGGEGVAEYLLTPVGATAFQVFRSVIEPGGGTGGPYRLDTATIFAMGLSGSTRLIVGGETRMLSEGASTSFSGQTLHQFDNPGTTVSEVLWVLSPPLPRAARGAA</sequence>
<organism evidence="3 4">
    <name type="scientific">Streptomyces eurythermus</name>
    <dbReference type="NCBI Taxonomy" id="42237"/>
    <lineage>
        <taxon>Bacteria</taxon>
        <taxon>Bacillati</taxon>
        <taxon>Actinomycetota</taxon>
        <taxon>Actinomycetes</taxon>
        <taxon>Kitasatosporales</taxon>
        <taxon>Streptomycetaceae</taxon>
        <taxon>Streptomyces</taxon>
    </lineage>
</organism>
<dbReference type="InterPro" id="IPR010982">
    <property type="entry name" value="Lambda_DNA-bd_dom_sf"/>
</dbReference>
<gene>
    <name evidence="3" type="ORF">ACF1HC_40820</name>
</gene>
<dbReference type="RefSeq" id="WP_030794945.1">
    <property type="nucleotide sequence ID" value="NZ_JBFACJ010000054.1"/>
</dbReference>
<dbReference type="InterPro" id="IPR011051">
    <property type="entry name" value="RmlC_Cupin_sf"/>
</dbReference>
<comment type="caution">
    <text evidence="3">The sequence shown here is derived from an EMBL/GenBank/DDBJ whole genome shotgun (WGS) entry which is preliminary data.</text>
</comment>
<dbReference type="SUPFAM" id="SSF51182">
    <property type="entry name" value="RmlC-like cupins"/>
    <property type="match status" value="1"/>
</dbReference>
<keyword evidence="4" id="KW-1185">Reference proteome</keyword>
<evidence type="ECO:0000313" key="3">
    <source>
        <dbReference type="EMBL" id="MFF9887855.1"/>
    </source>
</evidence>
<name>A0ABW6Z9N5_9ACTN</name>
<accession>A0ABW6Z9N5</accession>
<evidence type="ECO:0000313" key="4">
    <source>
        <dbReference type="Proteomes" id="UP001603418"/>
    </source>
</evidence>
<keyword evidence="1" id="KW-0238">DNA-binding</keyword>
<proteinExistence type="predicted"/>
<dbReference type="EMBL" id="JBICBM010000040">
    <property type="protein sequence ID" value="MFF9887855.1"/>
    <property type="molecule type" value="Genomic_DNA"/>
</dbReference>
<evidence type="ECO:0000256" key="1">
    <source>
        <dbReference type="ARBA" id="ARBA00023125"/>
    </source>
</evidence>
<dbReference type="Gene3D" id="2.60.120.10">
    <property type="entry name" value="Jelly Rolls"/>
    <property type="match status" value="1"/>
</dbReference>
<dbReference type="Proteomes" id="UP001603418">
    <property type="component" value="Unassembled WGS sequence"/>
</dbReference>
<dbReference type="Pfam" id="PF07883">
    <property type="entry name" value="Cupin_2"/>
    <property type="match status" value="1"/>
</dbReference>
<dbReference type="CDD" id="cd00093">
    <property type="entry name" value="HTH_XRE"/>
    <property type="match status" value="1"/>
</dbReference>
<feature type="domain" description="HTH cro/C1-type" evidence="2">
    <location>
        <begin position="27"/>
        <end position="81"/>
    </location>
</feature>
<dbReference type="PANTHER" id="PTHR46797:SF1">
    <property type="entry name" value="METHYLPHOSPHONATE SYNTHASE"/>
    <property type="match status" value="1"/>
</dbReference>
<dbReference type="InterPro" id="IPR014710">
    <property type="entry name" value="RmlC-like_jellyroll"/>
</dbReference>
<protein>
    <submittedName>
        <fullName evidence="3">Helix-turn-helix domain-containing protein</fullName>
    </submittedName>
</protein>
<dbReference type="InterPro" id="IPR001387">
    <property type="entry name" value="Cro/C1-type_HTH"/>
</dbReference>
<dbReference type="CDD" id="cd02209">
    <property type="entry name" value="cupin_XRE_C"/>
    <property type="match status" value="1"/>
</dbReference>
<reference evidence="3 4" key="1">
    <citation type="submission" date="2024-10" db="EMBL/GenBank/DDBJ databases">
        <title>The Natural Products Discovery Center: Release of the First 8490 Sequenced Strains for Exploring Actinobacteria Biosynthetic Diversity.</title>
        <authorList>
            <person name="Kalkreuter E."/>
            <person name="Kautsar S.A."/>
            <person name="Yang D."/>
            <person name="Bader C.D."/>
            <person name="Teijaro C.N."/>
            <person name="Fluegel L."/>
            <person name="Davis C.M."/>
            <person name="Simpson J.R."/>
            <person name="Lauterbach L."/>
            <person name="Steele A.D."/>
            <person name="Gui C."/>
            <person name="Meng S."/>
            <person name="Li G."/>
            <person name="Viehrig K."/>
            <person name="Ye F."/>
            <person name="Su P."/>
            <person name="Kiefer A.F."/>
            <person name="Nichols A."/>
            <person name="Cepeda A.J."/>
            <person name="Yan W."/>
            <person name="Fan B."/>
            <person name="Jiang Y."/>
            <person name="Adhikari A."/>
            <person name="Zheng C.-J."/>
            <person name="Schuster L."/>
            <person name="Cowan T.M."/>
            <person name="Smanski M.J."/>
            <person name="Chevrette M.G."/>
            <person name="De Carvalho L.P.S."/>
            <person name="Shen B."/>
        </authorList>
    </citation>
    <scope>NUCLEOTIDE SEQUENCE [LARGE SCALE GENOMIC DNA]</scope>
    <source>
        <strain evidence="3 4">NPDC013366</strain>
    </source>
</reference>
<dbReference type="InterPro" id="IPR013096">
    <property type="entry name" value="Cupin_2"/>
</dbReference>
<dbReference type="PANTHER" id="PTHR46797">
    <property type="entry name" value="HTH-TYPE TRANSCRIPTIONAL REGULATOR"/>
    <property type="match status" value="1"/>
</dbReference>
<dbReference type="SUPFAM" id="SSF47413">
    <property type="entry name" value="lambda repressor-like DNA-binding domains"/>
    <property type="match status" value="1"/>
</dbReference>
<dbReference type="InterPro" id="IPR050807">
    <property type="entry name" value="TransReg_Diox_bact_type"/>
</dbReference>
<dbReference type="SMART" id="SM00530">
    <property type="entry name" value="HTH_XRE"/>
    <property type="match status" value="1"/>
</dbReference>
<dbReference type="PROSITE" id="PS50943">
    <property type="entry name" value="HTH_CROC1"/>
    <property type="match status" value="1"/>
</dbReference>
<dbReference type="Pfam" id="PF01381">
    <property type="entry name" value="HTH_3"/>
    <property type="match status" value="1"/>
</dbReference>
<dbReference type="Gene3D" id="1.10.260.40">
    <property type="entry name" value="lambda repressor-like DNA-binding domains"/>
    <property type="match status" value="1"/>
</dbReference>